<keyword evidence="4 5" id="KW-0472">Membrane</keyword>
<dbReference type="Pfam" id="PF04932">
    <property type="entry name" value="Wzy_C"/>
    <property type="match status" value="1"/>
</dbReference>
<feature type="transmembrane region" description="Helical" evidence="5">
    <location>
        <begin position="7"/>
        <end position="26"/>
    </location>
</feature>
<feature type="transmembrane region" description="Helical" evidence="5">
    <location>
        <begin position="319"/>
        <end position="336"/>
    </location>
</feature>
<feature type="transmembrane region" description="Helical" evidence="5">
    <location>
        <begin position="367"/>
        <end position="385"/>
    </location>
</feature>
<keyword evidence="8" id="KW-1185">Reference proteome</keyword>
<dbReference type="PANTHER" id="PTHR37422">
    <property type="entry name" value="TEICHURONIC ACID BIOSYNTHESIS PROTEIN TUAE"/>
    <property type="match status" value="1"/>
</dbReference>
<reference evidence="7 8" key="1">
    <citation type="submission" date="2023-10" db="EMBL/GenBank/DDBJ databases">
        <title>Marine bacteria isolated from horseshoe crab.</title>
        <authorList>
            <person name="Cheng T.H."/>
        </authorList>
    </citation>
    <scope>NUCLEOTIDE SEQUENCE [LARGE SCALE GENOMIC DNA]</scope>
    <source>
        <strain evidence="7 8">HSC6</strain>
    </source>
</reference>
<dbReference type="Proteomes" id="UP001186452">
    <property type="component" value="Unassembled WGS sequence"/>
</dbReference>
<feature type="transmembrane region" description="Helical" evidence="5">
    <location>
        <begin position="32"/>
        <end position="49"/>
    </location>
</feature>
<feature type="transmembrane region" description="Helical" evidence="5">
    <location>
        <begin position="142"/>
        <end position="161"/>
    </location>
</feature>
<keyword evidence="7" id="KW-0436">Ligase</keyword>
<comment type="caution">
    <text evidence="7">The sequence shown here is derived from an EMBL/GenBank/DDBJ whole genome shotgun (WGS) entry which is preliminary data.</text>
</comment>
<feature type="transmembrane region" description="Helical" evidence="5">
    <location>
        <begin position="111"/>
        <end position="130"/>
    </location>
</feature>
<feature type="transmembrane region" description="Helical" evidence="5">
    <location>
        <begin position="214"/>
        <end position="233"/>
    </location>
</feature>
<accession>A0ABU3ZMF8</accession>
<name>A0ABU3ZMF8_9GAMM</name>
<dbReference type="InterPro" id="IPR051533">
    <property type="entry name" value="WaaL-like"/>
</dbReference>
<evidence type="ECO:0000256" key="3">
    <source>
        <dbReference type="ARBA" id="ARBA00022989"/>
    </source>
</evidence>
<dbReference type="GO" id="GO:0016874">
    <property type="term" value="F:ligase activity"/>
    <property type="evidence" value="ECO:0007669"/>
    <property type="project" value="UniProtKB-KW"/>
</dbReference>
<evidence type="ECO:0000256" key="4">
    <source>
        <dbReference type="ARBA" id="ARBA00023136"/>
    </source>
</evidence>
<keyword evidence="3 5" id="KW-1133">Transmembrane helix</keyword>
<evidence type="ECO:0000256" key="1">
    <source>
        <dbReference type="ARBA" id="ARBA00004141"/>
    </source>
</evidence>
<evidence type="ECO:0000313" key="8">
    <source>
        <dbReference type="Proteomes" id="UP001186452"/>
    </source>
</evidence>
<evidence type="ECO:0000313" key="7">
    <source>
        <dbReference type="EMBL" id="MDV5171286.1"/>
    </source>
</evidence>
<sequence>MNKSSIYNTLILLPFYWLFSGMLLMSGGDKPMVAMVIISIITTLCCYGFSTIKVNIKQDKFLWVILAVTAYTIFSYYYHGYSSRGLRAILCAALFLSFFPRHLFSLRYLSVMMAIGSLCSVFFAFYYGQYLSLSRSAWPINAIPQATISASIGLIALSLSITSDKHRTISIFTFVMCTIAILLSQTRGLWLGYFAITGVIFIIKFKDLLAHKKVTLIAIAIVALCGFTLKPVIESRVNTTIDEVNKIAHGDLDTSFGLRLQMWQLTPQLIEGHIIFGQGSEHYKRFNSLYKQGDVSKALKHFNPAHYHNQYIDKLIKDGVIGLFLLIALLVTPLLSISDKTRVTRYMLSSLVLLYAIAGLTDVPFNHAQTLLLYLLLICTLQTTTQNKESYE</sequence>
<feature type="transmembrane region" description="Helical" evidence="5">
    <location>
        <begin position="168"/>
        <end position="184"/>
    </location>
</feature>
<keyword evidence="2 5" id="KW-0812">Transmembrane</keyword>
<feature type="domain" description="O-antigen ligase-related" evidence="6">
    <location>
        <begin position="172"/>
        <end position="327"/>
    </location>
</feature>
<evidence type="ECO:0000256" key="5">
    <source>
        <dbReference type="SAM" id="Phobius"/>
    </source>
</evidence>
<evidence type="ECO:0000256" key="2">
    <source>
        <dbReference type="ARBA" id="ARBA00022692"/>
    </source>
</evidence>
<dbReference type="PANTHER" id="PTHR37422:SF17">
    <property type="entry name" value="O-ANTIGEN LIGASE"/>
    <property type="match status" value="1"/>
</dbReference>
<gene>
    <name evidence="7" type="ORF">R2X38_20000</name>
</gene>
<protein>
    <submittedName>
        <fullName evidence="7">O-antigen ligase family protein</fullName>
    </submittedName>
</protein>
<proteinExistence type="predicted"/>
<dbReference type="InterPro" id="IPR007016">
    <property type="entry name" value="O-antigen_ligase-rel_domated"/>
</dbReference>
<evidence type="ECO:0000259" key="6">
    <source>
        <dbReference type="Pfam" id="PF04932"/>
    </source>
</evidence>
<feature type="transmembrane region" description="Helical" evidence="5">
    <location>
        <begin position="61"/>
        <end position="79"/>
    </location>
</feature>
<organism evidence="7 8">
    <name type="scientific">Photobacterium rosenbergii</name>
    <dbReference type="NCBI Taxonomy" id="294936"/>
    <lineage>
        <taxon>Bacteria</taxon>
        <taxon>Pseudomonadati</taxon>
        <taxon>Pseudomonadota</taxon>
        <taxon>Gammaproteobacteria</taxon>
        <taxon>Vibrionales</taxon>
        <taxon>Vibrionaceae</taxon>
        <taxon>Photobacterium</taxon>
    </lineage>
</organism>
<dbReference type="RefSeq" id="WP_317524105.1">
    <property type="nucleotide sequence ID" value="NZ_JAWJZI010000011.1"/>
</dbReference>
<dbReference type="EMBL" id="JAWJZI010000011">
    <property type="protein sequence ID" value="MDV5171286.1"/>
    <property type="molecule type" value="Genomic_DNA"/>
</dbReference>
<feature type="transmembrane region" description="Helical" evidence="5">
    <location>
        <begin position="85"/>
        <end position="104"/>
    </location>
</feature>
<comment type="subcellular location">
    <subcellularLocation>
        <location evidence="1">Membrane</location>
        <topology evidence="1">Multi-pass membrane protein</topology>
    </subcellularLocation>
</comment>